<protein>
    <submittedName>
        <fullName evidence="2">Uncharacterized protein</fullName>
    </submittedName>
</protein>
<evidence type="ECO:0000313" key="2">
    <source>
        <dbReference type="EMBL" id="MBB6012575.1"/>
    </source>
</evidence>
<keyword evidence="3" id="KW-1185">Reference proteome</keyword>
<dbReference type="AlphaFoldDB" id="A0A7W9S273"/>
<gene>
    <name evidence="2" type="ORF">HNR59_001920</name>
</gene>
<comment type="caution">
    <text evidence="2">The sequence shown here is derived from an EMBL/GenBank/DDBJ whole genome shotgun (WGS) entry which is preliminary data.</text>
</comment>
<feature type="region of interest" description="Disordered" evidence="1">
    <location>
        <begin position="23"/>
        <end position="43"/>
    </location>
</feature>
<evidence type="ECO:0000256" key="1">
    <source>
        <dbReference type="SAM" id="MobiDB-lite"/>
    </source>
</evidence>
<dbReference type="Proteomes" id="UP000533306">
    <property type="component" value="Unassembled WGS sequence"/>
</dbReference>
<dbReference type="EMBL" id="JACHEU010000001">
    <property type="protein sequence ID" value="MBB6012575.1"/>
    <property type="molecule type" value="Genomic_DNA"/>
</dbReference>
<organism evidence="2 3">
    <name type="scientific">Aquamicrobium lusatiense</name>
    <dbReference type="NCBI Taxonomy" id="89772"/>
    <lineage>
        <taxon>Bacteria</taxon>
        <taxon>Pseudomonadati</taxon>
        <taxon>Pseudomonadota</taxon>
        <taxon>Alphaproteobacteria</taxon>
        <taxon>Hyphomicrobiales</taxon>
        <taxon>Phyllobacteriaceae</taxon>
        <taxon>Aquamicrobium</taxon>
    </lineage>
</organism>
<sequence length="62" mass="6947">MSALYFHQLERQKTARGEKLLSDTNLDSHKPTVISAPPMPDNGKIRIELNENGATKIIVSDR</sequence>
<reference evidence="2 3" key="1">
    <citation type="submission" date="2020-08" db="EMBL/GenBank/DDBJ databases">
        <title>Genomic Encyclopedia of Type Strains, Phase IV (KMG-IV): sequencing the most valuable type-strain genomes for metagenomic binning, comparative biology and taxonomic classification.</title>
        <authorList>
            <person name="Goeker M."/>
        </authorList>
    </citation>
    <scope>NUCLEOTIDE SEQUENCE [LARGE SCALE GENOMIC DNA]</scope>
    <source>
        <strain evidence="2 3">DSM 11099</strain>
    </source>
</reference>
<accession>A0A7W9S273</accession>
<dbReference type="RefSeq" id="WP_183829162.1">
    <property type="nucleotide sequence ID" value="NZ_JACHEU010000001.1"/>
</dbReference>
<evidence type="ECO:0000313" key="3">
    <source>
        <dbReference type="Proteomes" id="UP000533306"/>
    </source>
</evidence>
<name>A0A7W9S273_9HYPH</name>
<proteinExistence type="predicted"/>